<dbReference type="AlphaFoldDB" id="U5EM22"/>
<feature type="region of interest" description="Disordered" evidence="1">
    <location>
        <begin position="224"/>
        <end position="248"/>
    </location>
</feature>
<accession>U5EM22</accession>
<name>U5EM22_9DIPT</name>
<evidence type="ECO:0000313" key="2">
    <source>
        <dbReference type="EMBL" id="JAB55216.1"/>
    </source>
</evidence>
<sequence length="495" mass="57475">MLKRKWIDQQKQFCAEEEYCDAFYARSEMESTKKGFQVPKIEQHYRYSENDLDIIDDIELPVHRLTGDVRQQYLKYLEKVLQKNYEQWMETADNCVIYTPNDVENCAKIIEMKAAQSSMIVSLYRRFVVKIIHEIKKETNDTILNRNFMEVPYEKVAENKKQTKTIGTQTESWTKKRKISQQQENEFNTPSPLPTTPQSLEDKIKLFERKFNLNTSFEFENRKSDKKAINSPTSSTTPTPFMTPASTVTTPSINNSIILKQNDKIEAELAEMFHSENGNNIFDECENQIQINAIIGEIEKFDGNTSKNTMKLIDDKSLSNSPQNLELFGANSESIAKSATLSSNSIENQLKKSIWPCELHMQTLKLRETLINIADKNILQYEKIKRKFIDLFGENDDESCYDNVDELGPYSPSDELNEIILASCRHRIAKWVVNGLMQPLNDGLIANRFLFKKLAKHIAESIIFIDQYPNEKFIKKFIVDYFCNHTMIQSSDDIT</sequence>
<reference evidence="2" key="1">
    <citation type="journal article" date="2014" name="Insect Biochem. Mol. Biol.">
        <title>An insight into the sialome of the frog biting fly, Corethrella appendiculata.</title>
        <authorList>
            <person name="Ribeiro J.M.C."/>
            <person name="Chagas A.C."/>
            <person name="Pham V.M."/>
            <person name="Lounibos L.P."/>
            <person name="Calvo E."/>
        </authorList>
    </citation>
    <scope>NUCLEOTIDE SEQUENCE</scope>
    <source>
        <tissue evidence="2">Salivary glands</tissue>
    </source>
</reference>
<evidence type="ECO:0000256" key="1">
    <source>
        <dbReference type="SAM" id="MobiDB-lite"/>
    </source>
</evidence>
<feature type="compositionally biased region" description="Low complexity" evidence="1">
    <location>
        <begin position="231"/>
        <end position="247"/>
    </location>
</feature>
<organism evidence="2">
    <name type="scientific">Corethrella appendiculata</name>
    <dbReference type="NCBI Taxonomy" id="1370023"/>
    <lineage>
        <taxon>Eukaryota</taxon>
        <taxon>Metazoa</taxon>
        <taxon>Ecdysozoa</taxon>
        <taxon>Arthropoda</taxon>
        <taxon>Hexapoda</taxon>
        <taxon>Insecta</taxon>
        <taxon>Pterygota</taxon>
        <taxon>Neoptera</taxon>
        <taxon>Endopterygota</taxon>
        <taxon>Diptera</taxon>
        <taxon>Nematocera</taxon>
        <taxon>Culicoidea</taxon>
        <taxon>Chaoboridae</taxon>
        <taxon>Corethrella</taxon>
    </lineage>
</organism>
<feature type="region of interest" description="Disordered" evidence="1">
    <location>
        <begin position="162"/>
        <end position="198"/>
    </location>
</feature>
<proteinExistence type="evidence at transcript level"/>
<protein>
    <submittedName>
        <fullName evidence="2">Uncharacterized protein</fullName>
    </submittedName>
</protein>
<dbReference type="EMBL" id="GANO01004655">
    <property type="protein sequence ID" value="JAB55216.1"/>
    <property type="molecule type" value="mRNA"/>
</dbReference>